<gene>
    <name evidence="2" type="ORF">RDWZM_001462</name>
</gene>
<dbReference type="Proteomes" id="UP001142055">
    <property type="component" value="Chromosome 1"/>
</dbReference>
<feature type="compositionally biased region" description="Low complexity" evidence="1">
    <location>
        <begin position="34"/>
        <end position="53"/>
    </location>
</feature>
<evidence type="ECO:0000256" key="1">
    <source>
        <dbReference type="SAM" id="MobiDB-lite"/>
    </source>
</evidence>
<protein>
    <submittedName>
        <fullName evidence="2">Uncharacterized protein</fullName>
    </submittedName>
</protein>
<keyword evidence="3" id="KW-1185">Reference proteome</keyword>
<sequence>MLHVRSYSVRLKRRNMETVSSFRRNQQRRKLGLSLSNASTASTSAATVNNESSTPKRTSSLNGDNNKLVTNSTASILNDVTNNHQHRLSAQSNHLSCPSTPLIERGHKSVPNTELISETRFDGKSVPSPLVSSVDLNGRQVKFAFNLQRNESKKQKYNLRLQALSAEVSNAGAVSGGEVDQSTLYNRHRRLTSLYSSYGPDAAAIVEARNMASKRKPGPAGPGAPSTGKGPSSLFIFSEDNWVRRHTRFIIEWPYPFP</sequence>
<accession>A0A9Q0MEK2</accession>
<feature type="region of interest" description="Disordered" evidence="1">
    <location>
        <begin position="211"/>
        <end position="231"/>
    </location>
</feature>
<evidence type="ECO:0000313" key="3">
    <source>
        <dbReference type="Proteomes" id="UP001142055"/>
    </source>
</evidence>
<dbReference type="EMBL" id="JAPWDV010000001">
    <property type="protein sequence ID" value="KAJ6222917.1"/>
    <property type="molecule type" value="Genomic_DNA"/>
</dbReference>
<feature type="region of interest" description="Disordered" evidence="1">
    <location>
        <begin position="19"/>
        <end position="67"/>
    </location>
</feature>
<organism evidence="2 3">
    <name type="scientific">Blomia tropicalis</name>
    <name type="common">Mite</name>
    <dbReference type="NCBI Taxonomy" id="40697"/>
    <lineage>
        <taxon>Eukaryota</taxon>
        <taxon>Metazoa</taxon>
        <taxon>Ecdysozoa</taxon>
        <taxon>Arthropoda</taxon>
        <taxon>Chelicerata</taxon>
        <taxon>Arachnida</taxon>
        <taxon>Acari</taxon>
        <taxon>Acariformes</taxon>
        <taxon>Sarcoptiformes</taxon>
        <taxon>Astigmata</taxon>
        <taxon>Glycyphagoidea</taxon>
        <taxon>Echimyopodidae</taxon>
        <taxon>Blomia</taxon>
    </lineage>
</organism>
<comment type="caution">
    <text evidence="2">The sequence shown here is derived from an EMBL/GenBank/DDBJ whole genome shotgun (WGS) entry which is preliminary data.</text>
</comment>
<proteinExistence type="predicted"/>
<evidence type="ECO:0000313" key="2">
    <source>
        <dbReference type="EMBL" id="KAJ6222917.1"/>
    </source>
</evidence>
<reference evidence="2" key="1">
    <citation type="submission" date="2022-12" db="EMBL/GenBank/DDBJ databases">
        <title>Genome assemblies of Blomia tropicalis.</title>
        <authorList>
            <person name="Cui Y."/>
        </authorList>
    </citation>
    <scope>NUCLEOTIDE SEQUENCE</scope>
    <source>
        <tissue evidence="2">Adult mites</tissue>
    </source>
</reference>
<dbReference type="AlphaFoldDB" id="A0A9Q0MEK2"/>
<feature type="compositionally biased region" description="Polar residues" evidence="1">
    <location>
        <begin position="55"/>
        <end position="67"/>
    </location>
</feature>
<name>A0A9Q0MEK2_BLOTA</name>